<sequence>MIVCNDVLPISFLLELNVAKSCLLWRFFSTSLISTIGRYFDYKIRIIDLDGKWTKLHIWDAAGAERYPKNRGGSLQWSHGYFAGV</sequence>
<evidence type="ECO:0000313" key="2">
    <source>
        <dbReference type="Proteomes" id="UP001164539"/>
    </source>
</evidence>
<name>A0ACC1YS61_MELAZ</name>
<reference evidence="1 2" key="1">
    <citation type="journal article" date="2023" name="Science">
        <title>Complex scaffold remodeling in plant triterpene biosynthesis.</title>
        <authorList>
            <person name="De La Pena R."/>
            <person name="Hodgson H."/>
            <person name="Liu J.C."/>
            <person name="Stephenson M.J."/>
            <person name="Martin A.C."/>
            <person name="Owen C."/>
            <person name="Harkess A."/>
            <person name="Leebens-Mack J."/>
            <person name="Jimenez L.E."/>
            <person name="Osbourn A."/>
            <person name="Sattely E.S."/>
        </authorList>
    </citation>
    <scope>NUCLEOTIDE SEQUENCE [LARGE SCALE GENOMIC DNA]</scope>
    <source>
        <strain evidence="2">cv. JPN11</strain>
        <tissue evidence="1">Leaf</tissue>
    </source>
</reference>
<gene>
    <name evidence="1" type="ORF">OWV82_004677</name>
</gene>
<accession>A0ACC1YS61</accession>
<protein>
    <submittedName>
        <fullName evidence="1">Ras-related protein like</fullName>
    </submittedName>
</protein>
<dbReference type="Proteomes" id="UP001164539">
    <property type="component" value="Chromosome 2"/>
</dbReference>
<keyword evidence="2" id="KW-1185">Reference proteome</keyword>
<proteinExistence type="predicted"/>
<evidence type="ECO:0000313" key="1">
    <source>
        <dbReference type="EMBL" id="KAJ4725873.1"/>
    </source>
</evidence>
<comment type="caution">
    <text evidence="1">The sequence shown here is derived from an EMBL/GenBank/DDBJ whole genome shotgun (WGS) entry which is preliminary data.</text>
</comment>
<organism evidence="1 2">
    <name type="scientific">Melia azedarach</name>
    <name type="common">Chinaberry tree</name>
    <dbReference type="NCBI Taxonomy" id="155640"/>
    <lineage>
        <taxon>Eukaryota</taxon>
        <taxon>Viridiplantae</taxon>
        <taxon>Streptophyta</taxon>
        <taxon>Embryophyta</taxon>
        <taxon>Tracheophyta</taxon>
        <taxon>Spermatophyta</taxon>
        <taxon>Magnoliopsida</taxon>
        <taxon>eudicotyledons</taxon>
        <taxon>Gunneridae</taxon>
        <taxon>Pentapetalae</taxon>
        <taxon>rosids</taxon>
        <taxon>malvids</taxon>
        <taxon>Sapindales</taxon>
        <taxon>Meliaceae</taxon>
        <taxon>Melia</taxon>
    </lineage>
</organism>
<dbReference type="EMBL" id="CM051395">
    <property type="protein sequence ID" value="KAJ4725873.1"/>
    <property type="molecule type" value="Genomic_DNA"/>
</dbReference>